<proteinExistence type="inferred from homology"/>
<comment type="similarity">
    <text evidence="8">Belongs to the LAMP family.</text>
</comment>
<name>A0A0L7R7U7_9HYME</name>
<dbReference type="Gene3D" id="4.10.365.10">
    <property type="entry name" value="p27"/>
    <property type="match status" value="1"/>
</dbReference>
<evidence type="ECO:0000256" key="8">
    <source>
        <dbReference type="PROSITE-ProRule" id="PRU00740"/>
    </source>
</evidence>
<dbReference type="GO" id="GO:0072594">
    <property type="term" value="P:establishment of protein localization to organelle"/>
    <property type="evidence" value="ECO:0007669"/>
    <property type="project" value="TreeGrafter"/>
</dbReference>
<keyword evidence="8" id="KW-1015">Disulfide bond</keyword>
<evidence type="ECO:0000256" key="4">
    <source>
        <dbReference type="ARBA" id="ARBA00022753"/>
    </source>
</evidence>
<feature type="region of interest" description="Disordered" evidence="9">
    <location>
        <begin position="1170"/>
        <end position="1201"/>
    </location>
</feature>
<feature type="compositionally biased region" description="Low complexity" evidence="9">
    <location>
        <begin position="1183"/>
        <end position="1201"/>
    </location>
</feature>
<dbReference type="InterPro" id="IPR048528">
    <property type="entry name" value="Lamp2-like_luminal"/>
</dbReference>
<accession>A0A0L7R7U7</accession>
<dbReference type="GO" id="GO:0005886">
    <property type="term" value="C:plasma membrane"/>
    <property type="evidence" value="ECO:0007669"/>
    <property type="project" value="UniProtKB-SubCell"/>
</dbReference>
<evidence type="ECO:0000256" key="5">
    <source>
        <dbReference type="ARBA" id="ARBA00022989"/>
    </source>
</evidence>
<reference evidence="11 12" key="1">
    <citation type="submission" date="2015-07" db="EMBL/GenBank/DDBJ databases">
        <title>The genome of Habropoda laboriosa.</title>
        <authorList>
            <person name="Pan H."/>
            <person name="Kapheim K."/>
        </authorList>
    </citation>
    <scope>NUCLEOTIDE SEQUENCE [LARGE SCALE GENOMIC DNA]</scope>
    <source>
        <strain evidence="11">0110345459</strain>
    </source>
</reference>
<dbReference type="InterPro" id="IPR044898">
    <property type="entry name" value="CDI_dom_sf"/>
</dbReference>
<dbReference type="GO" id="GO:0031902">
    <property type="term" value="C:late endosome membrane"/>
    <property type="evidence" value="ECO:0007669"/>
    <property type="project" value="TreeGrafter"/>
</dbReference>
<feature type="domain" description="Lysosome-associated membrane glycoprotein 2-like luminal" evidence="10">
    <location>
        <begin position="204"/>
        <end position="346"/>
    </location>
</feature>
<evidence type="ECO:0000256" key="6">
    <source>
        <dbReference type="ARBA" id="ARBA00023136"/>
    </source>
</evidence>
<feature type="compositionally biased region" description="Basic and acidic residues" evidence="9">
    <location>
        <begin position="1117"/>
        <end position="1142"/>
    </location>
</feature>
<keyword evidence="3" id="KW-0732">Signal</keyword>
<feature type="region of interest" description="Disordered" evidence="9">
    <location>
        <begin position="707"/>
        <end position="741"/>
    </location>
</feature>
<feature type="domain" description="Lysosome-associated membrane glycoprotein 2-like luminal" evidence="10">
    <location>
        <begin position="747"/>
        <end position="899"/>
    </location>
</feature>
<dbReference type="PROSITE" id="PS51407">
    <property type="entry name" value="LAMP_3"/>
    <property type="match status" value="1"/>
</dbReference>
<keyword evidence="7" id="KW-0325">Glycoprotein</keyword>
<evidence type="ECO:0000313" key="11">
    <source>
        <dbReference type="EMBL" id="KOC66903.1"/>
    </source>
</evidence>
<dbReference type="Proteomes" id="UP000053825">
    <property type="component" value="Unassembled WGS sequence"/>
</dbReference>
<dbReference type="PANTHER" id="PTHR11506">
    <property type="entry name" value="LYSOSOME-ASSOCIATED MEMBRANE GLYCOPROTEIN"/>
    <property type="match status" value="1"/>
</dbReference>
<feature type="compositionally biased region" description="Low complexity" evidence="9">
    <location>
        <begin position="711"/>
        <end position="732"/>
    </location>
</feature>
<dbReference type="InterPro" id="IPR002000">
    <property type="entry name" value="Lysosome-assoc_membr_glycop"/>
</dbReference>
<evidence type="ECO:0000256" key="2">
    <source>
        <dbReference type="ARBA" id="ARBA00022692"/>
    </source>
</evidence>
<keyword evidence="5" id="KW-1133">Transmembrane helix</keyword>
<dbReference type="Pfam" id="PF01299">
    <property type="entry name" value="Lamp2-like_luminal"/>
    <property type="match status" value="3"/>
</dbReference>
<dbReference type="GO" id="GO:0005765">
    <property type="term" value="C:lysosomal membrane"/>
    <property type="evidence" value="ECO:0007669"/>
    <property type="project" value="TreeGrafter"/>
</dbReference>
<protein>
    <submittedName>
        <fullName evidence="11">Lysosome-associated membrane glycoprotein 1</fullName>
    </submittedName>
</protein>
<evidence type="ECO:0000259" key="10">
    <source>
        <dbReference type="Pfam" id="PF01299"/>
    </source>
</evidence>
<sequence length="1201" mass="134136">MVKIREKSQLSLVTGNPFSILREESEKRREPTWRSKIREKSQLSLVTENSFSILREESEKRREPTWRSKIREKSQLFLVTGNSFSILCEESEKRREPTWRSKIREKSQLSLVTGNPFSILREESEKRREPTWRSKIREKSQLSLVTENSFSILREESEKRREPTWRTWCLNVNDDESAKKSAEGSNVWPALMDDVKEESTGNFTYRLMKKSKYCILANMDIDISIPVKGENNTVLKVPKNATVDGTCSSVISELKLSWKGAADRNNMIKFTFINDHTDFSIFSVAFDVVLDKGAGNSSLKEASIDALRLFVTPVKNGLHKCNEGRTIKTNTANVTFANVSLIAFNTEDDISKREAKQCDSKAEDGAKTFHYVSKTNGICTMANMSITFDIPYKTKDSKDAHGKITVPSKVDVSGNCDSVLSQMKLAWTESSSKPLAENEKENYVSFVFAKNKVNSFMSTMVASIYMDEKNFPNATDVGKRVTVNTLLDHQLFLASAENGFYSCEKAAELTIDGVKISISDVLLIAFDAEKELASKRVTDCRYLFPEDSFNYKLYDKETGVFCTLAKMRITMAVPYETANSKGSKLLTVPSDATVSGVCHSKWPILYLDWAASSKATSNSKITLHIAQNATDFFVYGVEATVILDEENFPGGMSSAIFSADKSAGLYRCEGKIHELKLDTMDMNLTDVLFVAFNKDLDMNAKKVHDCAAQDTTTQPPTESTTQSTTQLTTQPPGGVTIPTPDPSVKEYNYVVTDPNSHIPCVLANMTIQLSITYKKSDSKEAEKTITVPNTAKTNGTCEDTTAKMILHWTPENGNEENNVTFTFKEDKSKSYLQSMDVDILLDEKTFPNATEKRRRATTKEISVFAATSNNIYKCAADTVLSAGEVGIHIKNVSLIPFNTKKNVTSKTEEYCDTATTESDVGAIVGGIIGGAILLAGGRAPDLVAAANGGLETSLVALKIQPERVWPSYGEDQGLRSSYKSSSGLVILSKKRGRIFEKKLTEKSEEIERDFARIAGGGTLNAGKRGKRARAHLVKPHTYHRVRVSVLFVRSGFVVETEEVFEMLAASICREVHFTVLSSTTMASRVPRCLFGKPNSRETVEMLQEALDAERSKFAKRWGVDPRSEDKENNYQRKHHDKYEQSPRKRSNPYSKQTSIHDYWRARKVCEVNKKPLASSVDAAKQQSDATKASKTMKSSKKAAQN</sequence>
<keyword evidence="6 8" id="KW-0472">Membrane</keyword>
<keyword evidence="4" id="KW-0967">Endosome</keyword>
<keyword evidence="2 8" id="KW-0812">Transmembrane</keyword>
<keyword evidence="12" id="KW-1185">Reference proteome</keyword>
<evidence type="ECO:0000256" key="7">
    <source>
        <dbReference type="ARBA" id="ARBA00023180"/>
    </source>
</evidence>
<gene>
    <name evidence="11" type="ORF">WH47_11967</name>
</gene>
<evidence type="ECO:0000256" key="9">
    <source>
        <dbReference type="SAM" id="MobiDB-lite"/>
    </source>
</evidence>
<dbReference type="OrthoDB" id="6818750at2759"/>
<organism evidence="11 12">
    <name type="scientific">Habropoda laboriosa</name>
    <dbReference type="NCBI Taxonomy" id="597456"/>
    <lineage>
        <taxon>Eukaryota</taxon>
        <taxon>Metazoa</taxon>
        <taxon>Ecdysozoa</taxon>
        <taxon>Arthropoda</taxon>
        <taxon>Hexapoda</taxon>
        <taxon>Insecta</taxon>
        <taxon>Pterygota</taxon>
        <taxon>Neoptera</taxon>
        <taxon>Endopterygota</taxon>
        <taxon>Hymenoptera</taxon>
        <taxon>Apocrita</taxon>
        <taxon>Aculeata</taxon>
        <taxon>Apoidea</taxon>
        <taxon>Anthophila</taxon>
        <taxon>Apidae</taxon>
        <taxon>Habropoda</taxon>
    </lineage>
</organism>
<feature type="domain" description="Lysosome-associated membrane glycoprotein 2-like luminal" evidence="10">
    <location>
        <begin position="372"/>
        <end position="467"/>
    </location>
</feature>
<dbReference type="EMBL" id="KQ414638">
    <property type="protein sequence ID" value="KOC66903.1"/>
    <property type="molecule type" value="Genomic_DNA"/>
</dbReference>
<comment type="caution">
    <text evidence="8">Lacks conserved residue(s) required for the propagation of feature annotation.</text>
</comment>
<evidence type="ECO:0000256" key="3">
    <source>
        <dbReference type="ARBA" id="ARBA00022729"/>
    </source>
</evidence>
<dbReference type="PANTHER" id="PTHR11506:SF41">
    <property type="entry name" value="LYSOSOME-ASSOCIATED MEMBRANE GLYCOPROTEIN 1-LIKE"/>
    <property type="match status" value="1"/>
</dbReference>
<dbReference type="STRING" id="597456.A0A0L7R7U7"/>
<dbReference type="AlphaFoldDB" id="A0A0L7R7U7"/>
<evidence type="ECO:0000256" key="1">
    <source>
        <dbReference type="ARBA" id="ARBA00004530"/>
    </source>
</evidence>
<evidence type="ECO:0000313" key="12">
    <source>
        <dbReference type="Proteomes" id="UP000053825"/>
    </source>
</evidence>
<feature type="disulfide bond" evidence="8">
    <location>
        <begin position="874"/>
        <end position="911"/>
    </location>
</feature>
<feature type="region of interest" description="Disordered" evidence="9">
    <location>
        <begin position="1117"/>
        <end position="1153"/>
    </location>
</feature>
<comment type="subcellular location">
    <subcellularLocation>
        <location evidence="1">Endosome membrane</location>
        <topology evidence="1">Single-pass type I membrane protein</topology>
    </subcellularLocation>
    <subcellularLocation>
        <location evidence="8">Membrane</location>
        <topology evidence="8">Single-pass type I membrane protein</topology>
    </subcellularLocation>
</comment>
<dbReference type="Gene3D" id="2.40.160.110">
    <property type="match status" value="4"/>
</dbReference>